<accession>A0A4U1EEF8</accession>
<dbReference type="PANTHER" id="PTHR24099:SF7">
    <property type="entry name" value="CARDIOMYOPATHY-ASSOCIATED PROTEIN 5"/>
    <property type="match status" value="1"/>
</dbReference>
<evidence type="ECO:0000313" key="2">
    <source>
        <dbReference type="EMBL" id="TKC34529.1"/>
    </source>
</evidence>
<dbReference type="InterPro" id="IPR003877">
    <property type="entry name" value="SPRY_dom"/>
</dbReference>
<proteinExistence type="predicted"/>
<gene>
    <name evidence="2" type="ORF">EI555_003018</name>
</gene>
<dbReference type="GO" id="GO:0005737">
    <property type="term" value="C:cytoplasm"/>
    <property type="evidence" value="ECO:0007669"/>
    <property type="project" value="TreeGrafter"/>
</dbReference>
<dbReference type="AlphaFoldDB" id="A0A4U1EEF8"/>
<protein>
    <recommendedName>
        <fullName evidence="1">B30.2/SPRY domain-containing protein</fullName>
    </recommendedName>
</protein>
<dbReference type="SUPFAM" id="SSF49899">
    <property type="entry name" value="Concanavalin A-like lectins/glucanases"/>
    <property type="match status" value="1"/>
</dbReference>
<name>A0A4U1EEF8_MONMO</name>
<dbReference type="PRINTS" id="PR01407">
    <property type="entry name" value="BUTYPHLNCDUF"/>
</dbReference>
<sequence>LEPQEPNSATSTTIAVYWSVNKEDVVDSFQVYCMEEPQDDQEANAPSTPVICAEDCTVCWNTATIRWRPANPEATETYTLEYCRQHSPEGEGLRIPSVLGEELPACGQHYWETTVTDCPAYRLGICSSSAVQAGALGQGETAWYMHCSEPQRYTFFYSGIVSDVHVTERPSRVGILLDYTAQRLLFINSETGQLLFIIRHRFNEGVHPAFALEKPGKCTLHLGIEPPDSARHKIIANMRLKKHILREKKGSYRGCRNGMEIIWCFGGMEDLIDGEHGILQHLKGQQPGHEHQLHAGESVEGGVPAWKRLIDRNMTLRTYQEYDKCSALDVEMEPPQGCLLKWNFQKTADSLQISLPRKRRASYRPARALITRLNARFPKKSK</sequence>
<evidence type="ECO:0000313" key="3">
    <source>
        <dbReference type="Proteomes" id="UP000308365"/>
    </source>
</evidence>
<dbReference type="PANTHER" id="PTHR24099">
    <property type="entry name" value="E3 UBIQUITIN-PROTEIN LIGASE TRIM36-RELATED"/>
    <property type="match status" value="1"/>
</dbReference>
<dbReference type="PROSITE" id="PS50188">
    <property type="entry name" value="B302_SPRY"/>
    <property type="match status" value="1"/>
</dbReference>
<dbReference type="InterPro" id="IPR043136">
    <property type="entry name" value="B30.2/SPRY_sf"/>
</dbReference>
<feature type="domain" description="B30.2/SPRY" evidence="1">
    <location>
        <begin position="43"/>
        <end position="229"/>
    </location>
</feature>
<dbReference type="InterPro" id="IPR003879">
    <property type="entry name" value="Butyrophylin_SPRY"/>
</dbReference>
<dbReference type="EMBL" id="RWIC01001834">
    <property type="protein sequence ID" value="TKC34529.1"/>
    <property type="molecule type" value="Genomic_DNA"/>
</dbReference>
<reference evidence="2" key="1">
    <citation type="journal article" date="2019" name="IScience">
        <title>Narwhal Genome Reveals Long-Term Low Genetic Diversity despite Current Large Abundance Size.</title>
        <authorList>
            <person name="Westbury M.V."/>
            <person name="Petersen B."/>
            <person name="Garde E."/>
            <person name="Heide-Jorgensen M.P."/>
            <person name="Lorenzen E.D."/>
        </authorList>
    </citation>
    <scope>NUCLEOTIDE SEQUENCE</scope>
    <source>
        <strain evidence="2">MVW</strain>
        <tissue evidence="2">Liver</tissue>
    </source>
</reference>
<dbReference type="InterPro" id="IPR001870">
    <property type="entry name" value="B30.2/SPRY"/>
</dbReference>
<evidence type="ECO:0000259" key="1">
    <source>
        <dbReference type="PROSITE" id="PS50188"/>
    </source>
</evidence>
<dbReference type="InterPro" id="IPR050617">
    <property type="entry name" value="E3_ligase_FN3/SPRY"/>
</dbReference>
<comment type="caution">
    <text evidence="2">The sequence shown here is derived from an EMBL/GenBank/DDBJ whole genome shotgun (WGS) entry which is preliminary data.</text>
</comment>
<dbReference type="InterPro" id="IPR013320">
    <property type="entry name" value="ConA-like_dom_sf"/>
</dbReference>
<organism evidence="2 3">
    <name type="scientific">Monodon monoceros</name>
    <name type="common">Narwhal</name>
    <name type="synonym">Ceratodon monodon</name>
    <dbReference type="NCBI Taxonomy" id="40151"/>
    <lineage>
        <taxon>Eukaryota</taxon>
        <taxon>Metazoa</taxon>
        <taxon>Chordata</taxon>
        <taxon>Craniata</taxon>
        <taxon>Vertebrata</taxon>
        <taxon>Euteleostomi</taxon>
        <taxon>Mammalia</taxon>
        <taxon>Eutheria</taxon>
        <taxon>Laurasiatheria</taxon>
        <taxon>Artiodactyla</taxon>
        <taxon>Whippomorpha</taxon>
        <taxon>Cetacea</taxon>
        <taxon>Odontoceti</taxon>
        <taxon>Monodontidae</taxon>
        <taxon>Monodon</taxon>
    </lineage>
</organism>
<dbReference type="Proteomes" id="UP000308365">
    <property type="component" value="Unassembled WGS sequence"/>
</dbReference>
<feature type="non-terminal residue" evidence="2">
    <location>
        <position position="1"/>
    </location>
</feature>
<dbReference type="Pfam" id="PF00622">
    <property type="entry name" value="SPRY"/>
    <property type="match status" value="1"/>
</dbReference>
<dbReference type="Gene3D" id="2.60.120.920">
    <property type="match status" value="1"/>
</dbReference>